<proteinExistence type="predicted"/>
<dbReference type="Gene3D" id="1.20.120.530">
    <property type="entry name" value="GntR ligand-binding domain-like"/>
    <property type="match status" value="1"/>
</dbReference>
<organism evidence="5 6">
    <name type="scientific">Candidatus Caccousia avicola</name>
    <dbReference type="NCBI Taxonomy" id="2840721"/>
    <lineage>
        <taxon>Bacteria</taxon>
        <taxon>Bacillati</taxon>
        <taxon>Bacillota</taxon>
        <taxon>Clostridia</taxon>
        <taxon>Eubacteriales</taxon>
        <taxon>Oscillospiraceae</taxon>
        <taxon>Oscillospiraceae incertae sedis</taxon>
        <taxon>Candidatus Caccousia</taxon>
    </lineage>
</organism>
<dbReference type="Proteomes" id="UP000824242">
    <property type="component" value="Unassembled WGS sequence"/>
</dbReference>
<dbReference type="SMART" id="SM00895">
    <property type="entry name" value="FCD"/>
    <property type="match status" value="1"/>
</dbReference>
<dbReference type="EMBL" id="DVGZ01000070">
    <property type="protein sequence ID" value="HIR47326.1"/>
    <property type="molecule type" value="Genomic_DNA"/>
</dbReference>
<dbReference type="SUPFAM" id="SSF46785">
    <property type="entry name" value="Winged helix' DNA-binding domain"/>
    <property type="match status" value="1"/>
</dbReference>
<dbReference type="InterPro" id="IPR011711">
    <property type="entry name" value="GntR_C"/>
</dbReference>
<evidence type="ECO:0000256" key="3">
    <source>
        <dbReference type="ARBA" id="ARBA00023163"/>
    </source>
</evidence>
<evidence type="ECO:0000256" key="1">
    <source>
        <dbReference type="ARBA" id="ARBA00023015"/>
    </source>
</evidence>
<dbReference type="SUPFAM" id="SSF48008">
    <property type="entry name" value="GntR ligand-binding domain-like"/>
    <property type="match status" value="1"/>
</dbReference>
<name>A0A9D1DE57_9FIRM</name>
<dbReference type="GO" id="GO:0003700">
    <property type="term" value="F:DNA-binding transcription factor activity"/>
    <property type="evidence" value="ECO:0007669"/>
    <property type="project" value="InterPro"/>
</dbReference>
<accession>A0A9D1DE57</accession>
<evidence type="ECO:0000313" key="6">
    <source>
        <dbReference type="Proteomes" id="UP000824242"/>
    </source>
</evidence>
<dbReference type="SMART" id="SM00345">
    <property type="entry name" value="HTH_GNTR"/>
    <property type="match status" value="1"/>
</dbReference>
<dbReference type="InterPro" id="IPR036388">
    <property type="entry name" value="WH-like_DNA-bd_sf"/>
</dbReference>
<dbReference type="CDD" id="cd07377">
    <property type="entry name" value="WHTH_GntR"/>
    <property type="match status" value="1"/>
</dbReference>
<dbReference type="InterPro" id="IPR036390">
    <property type="entry name" value="WH_DNA-bd_sf"/>
</dbReference>
<dbReference type="Pfam" id="PF00392">
    <property type="entry name" value="GntR"/>
    <property type="match status" value="1"/>
</dbReference>
<dbReference type="InterPro" id="IPR000524">
    <property type="entry name" value="Tscrpt_reg_HTH_GntR"/>
</dbReference>
<keyword evidence="2" id="KW-0238">DNA-binding</keyword>
<dbReference type="PROSITE" id="PS50949">
    <property type="entry name" value="HTH_GNTR"/>
    <property type="match status" value="1"/>
</dbReference>
<dbReference type="GO" id="GO:0003677">
    <property type="term" value="F:DNA binding"/>
    <property type="evidence" value="ECO:0007669"/>
    <property type="project" value="UniProtKB-KW"/>
</dbReference>
<reference evidence="5" key="2">
    <citation type="journal article" date="2021" name="PeerJ">
        <title>Extensive microbial diversity within the chicken gut microbiome revealed by metagenomics and culture.</title>
        <authorList>
            <person name="Gilroy R."/>
            <person name="Ravi A."/>
            <person name="Getino M."/>
            <person name="Pursley I."/>
            <person name="Horton D.L."/>
            <person name="Alikhan N.F."/>
            <person name="Baker D."/>
            <person name="Gharbi K."/>
            <person name="Hall N."/>
            <person name="Watson M."/>
            <person name="Adriaenssens E.M."/>
            <person name="Foster-Nyarko E."/>
            <person name="Jarju S."/>
            <person name="Secka A."/>
            <person name="Antonio M."/>
            <person name="Oren A."/>
            <person name="Chaudhuri R.R."/>
            <person name="La Ragione R."/>
            <person name="Hildebrand F."/>
            <person name="Pallen M.J."/>
        </authorList>
    </citation>
    <scope>NUCLEOTIDE SEQUENCE</scope>
    <source>
        <strain evidence="5">ChiSxjej1B13-7958</strain>
    </source>
</reference>
<evidence type="ECO:0000259" key="4">
    <source>
        <dbReference type="PROSITE" id="PS50949"/>
    </source>
</evidence>
<dbReference type="PANTHER" id="PTHR43537:SF5">
    <property type="entry name" value="UXU OPERON TRANSCRIPTIONAL REGULATOR"/>
    <property type="match status" value="1"/>
</dbReference>
<evidence type="ECO:0000256" key="2">
    <source>
        <dbReference type="ARBA" id="ARBA00023125"/>
    </source>
</evidence>
<dbReference type="PANTHER" id="PTHR43537">
    <property type="entry name" value="TRANSCRIPTIONAL REGULATOR, GNTR FAMILY"/>
    <property type="match status" value="1"/>
</dbReference>
<keyword evidence="3" id="KW-0804">Transcription</keyword>
<dbReference type="Gene3D" id="1.10.10.10">
    <property type="entry name" value="Winged helix-like DNA-binding domain superfamily/Winged helix DNA-binding domain"/>
    <property type="match status" value="1"/>
</dbReference>
<dbReference type="AlphaFoldDB" id="A0A9D1DE57"/>
<dbReference type="PRINTS" id="PR00035">
    <property type="entry name" value="HTHGNTR"/>
</dbReference>
<gene>
    <name evidence="5" type="ORF">IAB89_06660</name>
</gene>
<comment type="caution">
    <text evidence="5">The sequence shown here is derived from an EMBL/GenBank/DDBJ whole genome shotgun (WGS) entry which is preliminary data.</text>
</comment>
<sequence length="227" mass="25678">MEQKKNSLAQKAAEEILSLITIEKEFAPGDRLPGEIELAARLGVSRTTLREGIRLLSSRHVLEVRRGLGTFVVQRGEHERPLDRGELLRDPVDLRSVYELRLMVEPQTAYYAAQRATDSELSRILFYGEREEDEIERGADRTESERAFHKAIAMAAHNEFVERLLPVIYEAIDSGVRLSGEYEGVVRDTRADHRMLMNALAARDALAARAAMELHILHAMRGFGLKS</sequence>
<protein>
    <submittedName>
        <fullName evidence="5">FadR family transcriptional regulator</fullName>
    </submittedName>
</protein>
<evidence type="ECO:0000313" key="5">
    <source>
        <dbReference type="EMBL" id="HIR47326.1"/>
    </source>
</evidence>
<feature type="domain" description="HTH gntR-type" evidence="4">
    <location>
        <begin position="6"/>
        <end position="75"/>
    </location>
</feature>
<dbReference type="Pfam" id="PF07729">
    <property type="entry name" value="FCD"/>
    <property type="match status" value="1"/>
</dbReference>
<reference evidence="5" key="1">
    <citation type="submission" date="2020-10" db="EMBL/GenBank/DDBJ databases">
        <authorList>
            <person name="Gilroy R."/>
        </authorList>
    </citation>
    <scope>NUCLEOTIDE SEQUENCE</scope>
    <source>
        <strain evidence="5">ChiSxjej1B13-7958</strain>
    </source>
</reference>
<dbReference type="InterPro" id="IPR008920">
    <property type="entry name" value="TF_FadR/GntR_C"/>
</dbReference>
<keyword evidence="1" id="KW-0805">Transcription regulation</keyword>